<dbReference type="EMBL" id="JAWJAX010000008">
    <property type="protein sequence ID" value="MDV2911647.1"/>
    <property type="molecule type" value="Genomic_DNA"/>
</dbReference>
<dbReference type="AlphaFoldDB" id="A0AAN6BG28"/>
<dbReference type="PRINTS" id="PR00102">
    <property type="entry name" value="OTCASE"/>
</dbReference>
<evidence type="ECO:0000259" key="6">
    <source>
        <dbReference type="Pfam" id="PF00185"/>
    </source>
</evidence>
<evidence type="ECO:0000256" key="5">
    <source>
        <dbReference type="RuleBase" id="RU003634"/>
    </source>
</evidence>
<accession>A0AAN6BG28</accession>
<keyword evidence="2 5" id="KW-0808">Transferase</keyword>
<dbReference type="Pfam" id="PF02729">
    <property type="entry name" value="OTCace_N"/>
    <property type="match status" value="1"/>
</dbReference>
<keyword evidence="3" id="KW-0620">Polyamine biosynthesis</keyword>
<evidence type="ECO:0000259" key="7">
    <source>
        <dbReference type="Pfam" id="PF02729"/>
    </source>
</evidence>
<dbReference type="GO" id="GO:0033390">
    <property type="term" value="P:putrescine biosynthetic process from arginine via N-carbamoylputrescine"/>
    <property type="evidence" value="ECO:0007669"/>
    <property type="project" value="InterPro"/>
</dbReference>
<reference evidence="8" key="1">
    <citation type="journal article" date="2023" name="PeerJ">
        <title>Selection and evaluation of lactic acid bacteria from chicken feces in Thailand as potential probiotics.</title>
        <authorList>
            <person name="Khurajog B."/>
            <person name="Disastra Y."/>
            <person name="Lawwyne L.D."/>
            <person name="Sirichokchatchawan W."/>
            <person name="Niyomtham W."/>
            <person name="Yindee J."/>
            <person name="Hampson D.J."/>
            <person name="Prapasarakul N."/>
        </authorList>
    </citation>
    <scope>NUCLEOTIDE SEQUENCE</scope>
    <source>
        <strain evidence="8">BF14</strain>
    </source>
</reference>
<dbReference type="KEGG" id="paci:A4V11_07565"/>
<dbReference type="NCBIfam" id="TIGR04384">
    <property type="entry name" value="putr_carbamoyl"/>
    <property type="match status" value="1"/>
</dbReference>
<comment type="caution">
    <text evidence="8">The sequence shown here is derived from an EMBL/GenBank/DDBJ whole genome shotgun (WGS) entry which is preliminary data.</text>
</comment>
<dbReference type="InterPro" id="IPR006131">
    <property type="entry name" value="Asp_carbamoyltransf_Asp/Orn-bd"/>
</dbReference>
<dbReference type="Pfam" id="PF00185">
    <property type="entry name" value="OTCace"/>
    <property type="match status" value="1"/>
</dbReference>
<dbReference type="InterPro" id="IPR006130">
    <property type="entry name" value="Asp/Orn_carbamoylTrfase"/>
</dbReference>
<dbReference type="InterPro" id="IPR006132">
    <property type="entry name" value="Asp/Orn_carbamoyltranf_P-bd"/>
</dbReference>
<evidence type="ECO:0000256" key="1">
    <source>
        <dbReference type="ARBA" id="ARBA00022490"/>
    </source>
</evidence>
<dbReference type="GO" id="GO:0050231">
    <property type="term" value="F:putrescine carbamoyltransferase activity"/>
    <property type="evidence" value="ECO:0007669"/>
    <property type="project" value="InterPro"/>
</dbReference>
<dbReference type="PANTHER" id="PTHR45753">
    <property type="entry name" value="ORNITHINE CARBAMOYLTRANSFERASE, MITOCHONDRIAL"/>
    <property type="match status" value="1"/>
</dbReference>
<dbReference type="GO" id="GO:0016597">
    <property type="term" value="F:amino acid binding"/>
    <property type="evidence" value="ECO:0007669"/>
    <property type="project" value="InterPro"/>
</dbReference>
<dbReference type="GO" id="GO:0004585">
    <property type="term" value="F:ornithine carbamoyltransferase activity"/>
    <property type="evidence" value="ECO:0007669"/>
    <property type="project" value="UniProtKB-UniRule"/>
</dbReference>
<dbReference type="NCBIfam" id="TIGR00658">
    <property type="entry name" value="orni_carb_tr"/>
    <property type="match status" value="1"/>
</dbReference>
<dbReference type="Gene3D" id="3.40.50.1370">
    <property type="entry name" value="Aspartate/ornithine carbamoyltransferase"/>
    <property type="match status" value="2"/>
</dbReference>
<dbReference type="InterPro" id="IPR024903">
    <property type="entry name" value="PtcA"/>
</dbReference>
<evidence type="ECO:0000256" key="3">
    <source>
        <dbReference type="ARBA" id="ARBA00023115"/>
    </source>
</evidence>
<dbReference type="RefSeq" id="WP_008841688.1">
    <property type="nucleotide sequence ID" value="NZ_CP015206.1"/>
</dbReference>
<evidence type="ECO:0000256" key="4">
    <source>
        <dbReference type="NCBIfam" id="TIGR00658"/>
    </source>
</evidence>
<dbReference type="GO" id="GO:0019240">
    <property type="term" value="P:citrulline biosynthetic process"/>
    <property type="evidence" value="ECO:0007669"/>
    <property type="project" value="TreeGrafter"/>
</dbReference>
<organism evidence="8 9">
    <name type="scientific">Pediococcus acidilactici</name>
    <dbReference type="NCBI Taxonomy" id="1254"/>
    <lineage>
        <taxon>Bacteria</taxon>
        <taxon>Bacillati</taxon>
        <taxon>Bacillota</taxon>
        <taxon>Bacilli</taxon>
        <taxon>Lactobacillales</taxon>
        <taxon>Lactobacillaceae</taxon>
        <taxon>Pediococcus</taxon>
        <taxon>Pediococcus acidilactici group</taxon>
    </lineage>
</organism>
<evidence type="ECO:0000313" key="9">
    <source>
        <dbReference type="Proteomes" id="UP001280415"/>
    </source>
</evidence>
<proteinExistence type="inferred from homology"/>
<sequence>MAKRDYIDTNTYTQEEIRFMIHLGLKLKEAIKNGYYPPLLKNKTLGMIFEQSSTRTRTSAEAAMTELGGHAQYLAPGQIQLGGHETIEDTSQVLGRILDIIGARVDRHKTVAEVGKYAKVPVVNFMSDYNHPTQELGDIITMQEHLPEGKQLSDCKIVFVGDATQVCVSTMFMATKMGMDFVQYGPKGFQMKDDVVKVGKQNAKKYGGSVTITENADEALQDADFVYTDVWYGLYDDEMPKEERMKIFYPKYQVNAELMAKASSHVKFMHCLPATRGEEVTDEVLDSDYSIVWDEAENRKTAMRAIFVYLLNPTLEYASPAVAAHYDAELELMLRNAPERRQG</sequence>
<dbReference type="FunFam" id="3.40.50.1370:FF:000008">
    <property type="entry name" value="Ornithine carbamoyltransferase"/>
    <property type="match status" value="1"/>
</dbReference>
<dbReference type="GO" id="GO:0042450">
    <property type="term" value="P:L-arginine biosynthetic process via ornithine"/>
    <property type="evidence" value="ECO:0007669"/>
    <property type="project" value="UniProtKB-UniRule"/>
</dbReference>
<dbReference type="EC" id="2.1.3.3" evidence="4"/>
<dbReference type="PRINTS" id="PR00100">
    <property type="entry name" value="AOTCASE"/>
</dbReference>
<reference evidence="8" key="2">
    <citation type="submission" date="2023-10" db="EMBL/GenBank/DDBJ databases">
        <authorList>
            <person name="Khurajog B."/>
        </authorList>
    </citation>
    <scope>NUCLEOTIDE SEQUENCE</scope>
    <source>
        <strain evidence="8">BF14</strain>
    </source>
</reference>
<evidence type="ECO:0000256" key="2">
    <source>
        <dbReference type="ARBA" id="ARBA00022679"/>
    </source>
</evidence>
<feature type="domain" description="Aspartate/ornithine carbamoyltransferase carbamoyl-P binding" evidence="7">
    <location>
        <begin position="4"/>
        <end position="144"/>
    </location>
</feature>
<keyword evidence="1" id="KW-0963">Cytoplasm</keyword>
<evidence type="ECO:0000313" key="8">
    <source>
        <dbReference type="EMBL" id="MDV2911647.1"/>
    </source>
</evidence>
<dbReference type="InterPro" id="IPR002292">
    <property type="entry name" value="Orn/put_carbamltrans"/>
</dbReference>
<dbReference type="InterPro" id="IPR036901">
    <property type="entry name" value="Asp/Orn_carbamoylTrfase_sf"/>
</dbReference>
<comment type="similarity">
    <text evidence="5">Belongs to the aspartate/ornithine carbamoyltransferase superfamily.</text>
</comment>
<gene>
    <name evidence="8" type="primary">ptcA</name>
    <name evidence="8" type="ORF">R0H03_07200</name>
</gene>
<dbReference type="PANTHER" id="PTHR45753:SF3">
    <property type="entry name" value="ORNITHINE TRANSCARBAMYLASE, MITOCHONDRIAL"/>
    <property type="match status" value="1"/>
</dbReference>
<feature type="domain" description="Aspartate/ornithine carbamoyltransferase Asp/Orn-binding" evidence="6">
    <location>
        <begin position="154"/>
        <end position="310"/>
    </location>
</feature>
<dbReference type="Proteomes" id="UP001280415">
    <property type="component" value="Unassembled WGS sequence"/>
</dbReference>
<protein>
    <recommendedName>
        <fullName evidence="4">Ornithine carbamoyltransferase</fullName>
        <ecNumber evidence="4">2.1.3.3</ecNumber>
    </recommendedName>
</protein>
<name>A0AAN6BG28_PEDAC</name>
<dbReference type="SUPFAM" id="SSF53671">
    <property type="entry name" value="Aspartate/ornithine carbamoyltransferase"/>
    <property type="match status" value="1"/>
</dbReference>
<dbReference type="NCBIfam" id="NF001986">
    <property type="entry name" value="PRK00779.1"/>
    <property type="match status" value="1"/>
</dbReference>